<keyword evidence="3" id="KW-1185">Reference proteome</keyword>
<organism evidence="2 3">
    <name type="scientific">Panaeolus cyanescens</name>
    <dbReference type="NCBI Taxonomy" id="181874"/>
    <lineage>
        <taxon>Eukaryota</taxon>
        <taxon>Fungi</taxon>
        <taxon>Dikarya</taxon>
        <taxon>Basidiomycota</taxon>
        <taxon>Agaricomycotina</taxon>
        <taxon>Agaricomycetes</taxon>
        <taxon>Agaricomycetidae</taxon>
        <taxon>Agaricales</taxon>
        <taxon>Agaricineae</taxon>
        <taxon>Galeropsidaceae</taxon>
        <taxon>Panaeolus</taxon>
    </lineage>
</organism>
<feature type="region of interest" description="Disordered" evidence="1">
    <location>
        <begin position="33"/>
        <end position="97"/>
    </location>
</feature>
<accession>A0A409WF59</accession>
<reference evidence="2 3" key="1">
    <citation type="journal article" date="2018" name="Evol. Lett.">
        <title>Horizontal gene cluster transfer increased hallucinogenic mushroom diversity.</title>
        <authorList>
            <person name="Reynolds H.T."/>
            <person name="Vijayakumar V."/>
            <person name="Gluck-Thaler E."/>
            <person name="Korotkin H.B."/>
            <person name="Matheny P.B."/>
            <person name="Slot J.C."/>
        </authorList>
    </citation>
    <scope>NUCLEOTIDE SEQUENCE [LARGE SCALE GENOMIC DNA]</scope>
    <source>
        <strain evidence="2 3">2629</strain>
    </source>
</reference>
<dbReference type="Proteomes" id="UP000284842">
    <property type="component" value="Unassembled WGS sequence"/>
</dbReference>
<evidence type="ECO:0000313" key="3">
    <source>
        <dbReference type="Proteomes" id="UP000284842"/>
    </source>
</evidence>
<feature type="compositionally biased region" description="Polar residues" evidence="1">
    <location>
        <begin position="33"/>
        <end position="66"/>
    </location>
</feature>
<name>A0A409WF59_9AGAR</name>
<sequence length="352" mass="39133">MSSRFFTNDSFNSLDTPTSYPALSEHFHTFPMTQTFSNQSNPSGSTQQLPRGNFGVTNISQASTDAVASRSFKRRRDRRNARRSIKRHGQTQTREVDDPMNVVEVSNATVPPPPPPPIDNGRMVIADDHNHGPSVNAINGPSISTPMTDDALRLCLYGLASPLHIILKATDLITIHFENNRKGFGIDQTISTSLWMALQRLHTVVVQAAAAYAEQRFIVDPFSGPLPAIVPDDLFVRLNLERPAILSKIEPSKTNPLFYSYPSTASAISSWTFYQKLALETMEWIRLAYNRSFNVHPALTDVSNILRIDNEFGMPCVDNSQALVLHPTASQYAQEHVGYNPYNGSIVFDATL</sequence>
<evidence type="ECO:0000256" key="1">
    <source>
        <dbReference type="SAM" id="MobiDB-lite"/>
    </source>
</evidence>
<comment type="caution">
    <text evidence="2">The sequence shown here is derived from an EMBL/GenBank/DDBJ whole genome shotgun (WGS) entry which is preliminary data.</text>
</comment>
<dbReference type="AlphaFoldDB" id="A0A409WF59"/>
<dbReference type="EMBL" id="NHTK01005505">
    <property type="protein sequence ID" value="PPQ77100.1"/>
    <property type="molecule type" value="Genomic_DNA"/>
</dbReference>
<protein>
    <submittedName>
        <fullName evidence="2">Uncharacterized protein</fullName>
    </submittedName>
</protein>
<dbReference type="InParanoid" id="A0A409WF59"/>
<gene>
    <name evidence="2" type="ORF">CVT24_009759</name>
</gene>
<evidence type="ECO:0000313" key="2">
    <source>
        <dbReference type="EMBL" id="PPQ77100.1"/>
    </source>
</evidence>
<proteinExistence type="predicted"/>
<feature type="compositionally biased region" description="Basic residues" evidence="1">
    <location>
        <begin position="71"/>
        <end position="89"/>
    </location>
</feature>